<dbReference type="PROSITE" id="PS50255">
    <property type="entry name" value="CYTOCHROME_B5_2"/>
    <property type="match status" value="1"/>
</dbReference>
<keyword evidence="3 5" id="KW-0408">Iron</keyword>
<keyword evidence="5" id="KW-0812">Transmembrane</keyword>
<evidence type="ECO:0000256" key="4">
    <source>
        <dbReference type="ARBA" id="ARBA00038168"/>
    </source>
</evidence>
<dbReference type="Proteomes" id="UP001289374">
    <property type="component" value="Unassembled WGS sequence"/>
</dbReference>
<dbReference type="SMART" id="SM01117">
    <property type="entry name" value="Cyt-b5"/>
    <property type="match status" value="1"/>
</dbReference>
<comment type="caution">
    <text evidence="7">The sequence shown here is derived from an EMBL/GenBank/DDBJ whole genome shotgun (WGS) entry which is preliminary data.</text>
</comment>
<dbReference type="InterPro" id="IPR036400">
    <property type="entry name" value="Cyt_B5-like_heme/steroid_sf"/>
</dbReference>
<evidence type="ECO:0000256" key="5">
    <source>
        <dbReference type="RuleBase" id="RU362121"/>
    </source>
</evidence>
<evidence type="ECO:0000256" key="3">
    <source>
        <dbReference type="ARBA" id="ARBA00023004"/>
    </source>
</evidence>
<evidence type="ECO:0000259" key="6">
    <source>
        <dbReference type="PROSITE" id="PS50255"/>
    </source>
</evidence>
<evidence type="ECO:0000313" key="8">
    <source>
        <dbReference type="Proteomes" id="UP001289374"/>
    </source>
</evidence>
<dbReference type="AlphaFoldDB" id="A0AAE1WPX4"/>
<keyword evidence="2 5" id="KW-0479">Metal-binding</keyword>
<feature type="domain" description="Cytochrome b5 heme-binding" evidence="6">
    <location>
        <begin position="3"/>
        <end position="135"/>
    </location>
</feature>
<dbReference type="InterPro" id="IPR018506">
    <property type="entry name" value="Cyt_B5_heme-BS"/>
</dbReference>
<keyword evidence="1 5" id="KW-0349">Heme</keyword>
<dbReference type="Gene3D" id="3.10.120.10">
    <property type="entry name" value="Cytochrome b5-like heme/steroid binding domain"/>
    <property type="match status" value="1"/>
</dbReference>
<dbReference type="PROSITE" id="PS00191">
    <property type="entry name" value="CYTOCHROME_B5_1"/>
    <property type="match status" value="1"/>
</dbReference>
<comment type="similarity">
    <text evidence="4 5">Belongs to the cytochrome b5 family.</text>
</comment>
<evidence type="ECO:0000313" key="7">
    <source>
        <dbReference type="EMBL" id="KAK4397276.1"/>
    </source>
</evidence>
<protein>
    <submittedName>
        <fullName evidence="7">Cytochrome</fullName>
    </submittedName>
</protein>
<reference evidence="7" key="1">
    <citation type="submission" date="2020-06" db="EMBL/GenBank/DDBJ databases">
        <authorList>
            <person name="Li T."/>
            <person name="Hu X."/>
            <person name="Zhang T."/>
            <person name="Song X."/>
            <person name="Zhang H."/>
            <person name="Dai N."/>
            <person name="Sheng W."/>
            <person name="Hou X."/>
            <person name="Wei L."/>
        </authorList>
    </citation>
    <scope>NUCLEOTIDE SEQUENCE</scope>
    <source>
        <strain evidence="7">K16</strain>
        <tissue evidence="7">Leaf</tissue>
    </source>
</reference>
<dbReference type="GO" id="GO:0046872">
    <property type="term" value="F:metal ion binding"/>
    <property type="evidence" value="ECO:0007669"/>
    <property type="project" value="UniProtKB-UniRule"/>
</dbReference>
<gene>
    <name evidence="7" type="ORF">Sango_1564200</name>
</gene>
<evidence type="ECO:0000256" key="1">
    <source>
        <dbReference type="ARBA" id="ARBA00022617"/>
    </source>
</evidence>
<dbReference type="InterPro" id="IPR050668">
    <property type="entry name" value="Cytochrome_b5"/>
</dbReference>
<dbReference type="Pfam" id="PF00173">
    <property type="entry name" value="Cyt-b5"/>
    <property type="match status" value="1"/>
</dbReference>
<dbReference type="InterPro" id="IPR001199">
    <property type="entry name" value="Cyt_B5-like_heme/steroid-bd"/>
</dbReference>
<keyword evidence="5" id="KW-1133">Transmembrane helix</keyword>
<keyword evidence="5" id="KW-0472">Membrane</keyword>
<keyword evidence="8" id="KW-1185">Reference proteome</keyword>
<proteinExistence type="inferred from homology"/>
<dbReference type="PANTHER" id="PTHR19359">
    <property type="entry name" value="CYTOCHROME B5"/>
    <property type="match status" value="1"/>
</dbReference>
<sequence length="187" mass="20636">MAVELHDFEEVVKHDRSGDCWLIISGKVWSSKGLFVLWRASTNVFHLVPAIVVIHELRNVVACHLGVKLTSNGGHSISAPVHKVYNVTAFLEEHPGGDEVLVNASGKDATDDFEDVGHSDDAREKMKEFYIGEIDKSTLPVKQSYTPPSLSSTSNLDSGDSSKILLYIVPLLILAVAFLLRFYSKNE</sequence>
<dbReference type="SUPFAM" id="SSF55856">
    <property type="entry name" value="Cytochrome b5-like heme/steroid binding domain"/>
    <property type="match status" value="1"/>
</dbReference>
<accession>A0AAE1WPX4</accession>
<dbReference type="PANTHER" id="PTHR19359:SF135">
    <property type="entry name" value="CYTOCHROME B5 ISOFORM E"/>
    <property type="match status" value="1"/>
</dbReference>
<dbReference type="GO" id="GO:0016020">
    <property type="term" value="C:membrane"/>
    <property type="evidence" value="ECO:0007669"/>
    <property type="project" value="TreeGrafter"/>
</dbReference>
<reference evidence="7" key="2">
    <citation type="journal article" date="2024" name="Plant">
        <title>Genomic evolution and insights into agronomic trait innovations of Sesamum species.</title>
        <authorList>
            <person name="Miao H."/>
            <person name="Wang L."/>
            <person name="Qu L."/>
            <person name="Liu H."/>
            <person name="Sun Y."/>
            <person name="Le M."/>
            <person name="Wang Q."/>
            <person name="Wei S."/>
            <person name="Zheng Y."/>
            <person name="Lin W."/>
            <person name="Duan Y."/>
            <person name="Cao H."/>
            <person name="Xiong S."/>
            <person name="Wang X."/>
            <person name="Wei L."/>
            <person name="Li C."/>
            <person name="Ma Q."/>
            <person name="Ju M."/>
            <person name="Zhao R."/>
            <person name="Li G."/>
            <person name="Mu C."/>
            <person name="Tian Q."/>
            <person name="Mei H."/>
            <person name="Zhang T."/>
            <person name="Gao T."/>
            <person name="Zhang H."/>
        </authorList>
    </citation>
    <scope>NUCLEOTIDE SEQUENCE</scope>
    <source>
        <strain evidence="7">K16</strain>
    </source>
</reference>
<organism evidence="7 8">
    <name type="scientific">Sesamum angolense</name>
    <dbReference type="NCBI Taxonomy" id="2727404"/>
    <lineage>
        <taxon>Eukaryota</taxon>
        <taxon>Viridiplantae</taxon>
        <taxon>Streptophyta</taxon>
        <taxon>Embryophyta</taxon>
        <taxon>Tracheophyta</taxon>
        <taxon>Spermatophyta</taxon>
        <taxon>Magnoliopsida</taxon>
        <taxon>eudicotyledons</taxon>
        <taxon>Gunneridae</taxon>
        <taxon>Pentapetalae</taxon>
        <taxon>asterids</taxon>
        <taxon>lamiids</taxon>
        <taxon>Lamiales</taxon>
        <taxon>Pedaliaceae</taxon>
        <taxon>Sesamum</taxon>
    </lineage>
</organism>
<name>A0AAE1WPX4_9LAMI</name>
<dbReference type="PRINTS" id="PR00363">
    <property type="entry name" value="CYTOCHROMEB5"/>
</dbReference>
<dbReference type="GO" id="GO:0020037">
    <property type="term" value="F:heme binding"/>
    <property type="evidence" value="ECO:0007669"/>
    <property type="project" value="UniProtKB-UniRule"/>
</dbReference>
<evidence type="ECO:0000256" key="2">
    <source>
        <dbReference type="ARBA" id="ARBA00022723"/>
    </source>
</evidence>
<feature type="transmembrane region" description="Helical" evidence="5">
    <location>
        <begin position="164"/>
        <end position="183"/>
    </location>
</feature>
<dbReference type="EMBL" id="JACGWL010000008">
    <property type="protein sequence ID" value="KAK4397276.1"/>
    <property type="molecule type" value="Genomic_DNA"/>
</dbReference>